<dbReference type="Pfam" id="PF13359">
    <property type="entry name" value="DDE_Tnp_4"/>
    <property type="match status" value="1"/>
</dbReference>
<reference evidence="4" key="1">
    <citation type="submission" date="2021-02" db="EMBL/GenBank/DDBJ databases">
        <authorList>
            <person name="Nowell W R."/>
        </authorList>
    </citation>
    <scope>NUCLEOTIDE SEQUENCE</scope>
</reference>
<dbReference type="Proteomes" id="UP000681967">
    <property type="component" value="Unassembled WGS sequence"/>
</dbReference>
<gene>
    <name evidence="5" type="ORF">BYL167_LOCUS14334</name>
    <name evidence="4" type="ORF">CJN711_LOCUS7158</name>
</gene>
<comment type="cofactor">
    <cofactor evidence="1">
        <name>a divalent metal cation</name>
        <dbReference type="ChEBI" id="CHEBI:60240"/>
    </cofactor>
</comment>
<proteinExistence type="predicted"/>
<evidence type="ECO:0000256" key="2">
    <source>
        <dbReference type="ARBA" id="ARBA00022723"/>
    </source>
</evidence>
<name>A0A814P4H6_9BILA</name>
<dbReference type="GO" id="GO:0046872">
    <property type="term" value="F:metal ion binding"/>
    <property type="evidence" value="ECO:0007669"/>
    <property type="project" value="UniProtKB-KW"/>
</dbReference>
<dbReference type="AlphaFoldDB" id="A0A814P4H6"/>
<evidence type="ECO:0000256" key="1">
    <source>
        <dbReference type="ARBA" id="ARBA00001968"/>
    </source>
</evidence>
<feature type="domain" description="DDE Tnp4" evidence="3">
    <location>
        <begin position="167"/>
        <end position="253"/>
    </location>
</feature>
<keyword evidence="2" id="KW-0479">Metal-binding</keyword>
<accession>A0A814P4H6</accession>
<dbReference type="EMBL" id="CAJNOV010002363">
    <property type="protein sequence ID" value="CAF1101110.1"/>
    <property type="molecule type" value="Genomic_DNA"/>
</dbReference>
<dbReference type="EMBL" id="CAJOBH010005091">
    <property type="protein sequence ID" value="CAF4012966.1"/>
    <property type="molecule type" value="Genomic_DNA"/>
</dbReference>
<protein>
    <recommendedName>
        <fullName evidence="3">DDE Tnp4 domain-containing protein</fullName>
    </recommendedName>
</protein>
<sequence>MEVDEQVDMALERIDTEVQTTPDIESVELLVDRTSKSEQGCIVCGVGKGVKRYRLTDVQRDNFNHLLKYLSTMRNSSARSIRIALAIYLTKLRQGISNSVLATIFRLGDKRLVSHILQQVRQHLKSNFVSQHLGFIDITREEVLTHHQTTIANKLLTSQSDQVCVAIDGTYMYIQKSSNNTFQRRTYSMHKHHNLLKPMIITTTDGYILSVLGPYFADYKNNDASIIKYCLMNNEQDMLSWFKDDDIMIVDRGNLAMASCDAHRVVFISASYLVHEYESIPNDVLVTALFFFGSKRSWIFPVTDDDKAESRMQPTRYLTFPDVFKELILSKEARNEVFWLKPECSYEQVSIWLQSLGYKGLQLEDTYWLTQRHGNEVVNNYTTGEHDYQAVIELVNQSNSGRLIAVLQYADSLLKKN</sequence>
<evidence type="ECO:0000313" key="4">
    <source>
        <dbReference type="EMBL" id="CAF1101110.1"/>
    </source>
</evidence>
<evidence type="ECO:0000313" key="5">
    <source>
        <dbReference type="EMBL" id="CAF4012966.1"/>
    </source>
</evidence>
<dbReference type="InterPro" id="IPR027806">
    <property type="entry name" value="HARBI1_dom"/>
</dbReference>
<evidence type="ECO:0000313" key="6">
    <source>
        <dbReference type="Proteomes" id="UP000663855"/>
    </source>
</evidence>
<dbReference type="Proteomes" id="UP000663855">
    <property type="component" value="Unassembled WGS sequence"/>
</dbReference>
<organism evidence="4 6">
    <name type="scientific">Rotaria magnacalcarata</name>
    <dbReference type="NCBI Taxonomy" id="392030"/>
    <lineage>
        <taxon>Eukaryota</taxon>
        <taxon>Metazoa</taxon>
        <taxon>Spiralia</taxon>
        <taxon>Gnathifera</taxon>
        <taxon>Rotifera</taxon>
        <taxon>Eurotatoria</taxon>
        <taxon>Bdelloidea</taxon>
        <taxon>Philodinida</taxon>
        <taxon>Philodinidae</taxon>
        <taxon>Rotaria</taxon>
    </lineage>
</organism>
<comment type="caution">
    <text evidence="4">The sequence shown here is derived from an EMBL/GenBank/DDBJ whole genome shotgun (WGS) entry which is preliminary data.</text>
</comment>
<evidence type="ECO:0000259" key="3">
    <source>
        <dbReference type="Pfam" id="PF13359"/>
    </source>
</evidence>